<dbReference type="Gene3D" id="3.40.50.300">
    <property type="entry name" value="P-loop containing nucleotide triphosphate hydrolases"/>
    <property type="match status" value="1"/>
</dbReference>
<feature type="domain" description="Sulfotransferase" evidence="3">
    <location>
        <begin position="17"/>
        <end position="225"/>
    </location>
</feature>
<comment type="caution">
    <text evidence="4">The sequence shown here is derived from an EMBL/GenBank/DDBJ whole genome shotgun (WGS) entry which is preliminary data.</text>
</comment>
<dbReference type="RefSeq" id="WP_116651438.1">
    <property type="nucleotide sequence ID" value="NZ_QUZK01000045.1"/>
</dbReference>
<protein>
    <submittedName>
        <fullName evidence="4">Sulfotransferase</fullName>
    </submittedName>
</protein>
<gene>
    <name evidence="4" type="ORF">DZC52_12260</name>
</gene>
<dbReference type="Proteomes" id="UP000260351">
    <property type="component" value="Unassembled WGS sequence"/>
</dbReference>
<accession>A0A3E1K7B5</accession>
<dbReference type="InterPro" id="IPR027417">
    <property type="entry name" value="P-loop_NTPase"/>
</dbReference>
<dbReference type="InterPro" id="IPR000863">
    <property type="entry name" value="Sulfotransferase_dom"/>
</dbReference>
<keyword evidence="5" id="KW-1185">Reference proteome</keyword>
<evidence type="ECO:0000256" key="1">
    <source>
        <dbReference type="ARBA" id="ARBA00022679"/>
    </source>
</evidence>
<dbReference type="OrthoDB" id="9075305at2"/>
<dbReference type="Pfam" id="PF00685">
    <property type="entry name" value="Sulfotransfer_1"/>
    <property type="match status" value="1"/>
</dbReference>
<dbReference type="PANTHER" id="PTHR10605">
    <property type="entry name" value="HEPARAN SULFATE SULFOTRANSFERASE"/>
    <property type="match status" value="1"/>
</dbReference>
<evidence type="ECO:0000256" key="2">
    <source>
        <dbReference type="ARBA" id="ARBA00023180"/>
    </source>
</evidence>
<dbReference type="SUPFAM" id="SSF52540">
    <property type="entry name" value="P-loop containing nucleoside triphosphate hydrolases"/>
    <property type="match status" value="1"/>
</dbReference>
<organism evidence="4 5">
    <name type="scientific">Wenzhouxiangella sediminis</name>
    <dbReference type="NCBI Taxonomy" id="1792836"/>
    <lineage>
        <taxon>Bacteria</taxon>
        <taxon>Pseudomonadati</taxon>
        <taxon>Pseudomonadota</taxon>
        <taxon>Gammaproteobacteria</taxon>
        <taxon>Chromatiales</taxon>
        <taxon>Wenzhouxiangellaceae</taxon>
        <taxon>Wenzhouxiangella</taxon>
    </lineage>
</organism>
<name>A0A3E1K7B5_9GAMM</name>
<dbReference type="GO" id="GO:0008146">
    <property type="term" value="F:sulfotransferase activity"/>
    <property type="evidence" value="ECO:0007669"/>
    <property type="project" value="InterPro"/>
</dbReference>
<dbReference type="PANTHER" id="PTHR10605:SF56">
    <property type="entry name" value="BIFUNCTIONAL HEPARAN SULFATE N-DEACETYLASE_N-SULFOTRANSFERASE"/>
    <property type="match status" value="1"/>
</dbReference>
<evidence type="ECO:0000313" key="5">
    <source>
        <dbReference type="Proteomes" id="UP000260351"/>
    </source>
</evidence>
<evidence type="ECO:0000259" key="3">
    <source>
        <dbReference type="Pfam" id="PF00685"/>
    </source>
</evidence>
<evidence type="ECO:0000313" key="4">
    <source>
        <dbReference type="EMBL" id="RFF29574.1"/>
    </source>
</evidence>
<dbReference type="AlphaFoldDB" id="A0A3E1K7B5"/>
<keyword evidence="2" id="KW-0325">Glycoprotein</keyword>
<reference evidence="4 5" key="1">
    <citation type="submission" date="2018-08" db="EMBL/GenBank/DDBJ databases">
        <title>Wenzhouxiangella salilacus sp. nov., a novel bacterium isolated from a saline lake in Xinjiang Province, China.</title>
        <authorList>
            <person name="Han S."/>
        </authorList>
    </citation>
    <scope>NUCLEOTIDE SEQUENCE [LARGE SCALE GENOMIC DNA]</scope>
    <source>
        <strain evidence="4 5">XDB06</strain>
    </source>
</reference>
<proteinExistence type="predicted"/>
<keyword evidence="1 4" id="KW-0808">Transferase</keyword>
<sequence length="311" mass="35625">MTGDPDEMTEPVDRQLPNFFLVGAPKCGTTSLASWLNEHSAVFMCKPKEPFFFSRDIQSPRAAESWSDYRRLFKGAQPGHLAIGEASTTYLRSQVAVPAILERVPSARFVVCVRNPVEMVSSVHGQLIRSGREDVYDLRKAWNLQGARRAGQALPPLTTEVGDLLYGEVCALGTQLKRLLKYVDRAQVLVLFLDDLRQKPDRVWSTLTSFLGIPHDGRQTFSKKNERRIPRSMRLTRFVALAHRTKNWLMPRRTLGIGPWLREALVRAPSESEFCIPDDLRRELRLFFEPEITMLEDLTDKNLSSWRRNDK</sequence>
<dbReference type="EMBL" id="QUZK01000045">
    <property type="protein sequence ID" value="RFF29574.1"/>
    <property type="molecule type" value="Genomic_DNA"/>
</dbReference>
<dbReference type="InterPro" id="IPR037359">
    <property type="entry name" value="NST/OST"/>
</dbReference>